<sequence>MFLLVMLCSCSRAASQASAENTAGSAGRNSAALGGDTAGTGQAGGEEELVFFDKLQRALSDALIPGDLSRRVLAAATEGPDFILDLLACMEGDPFLRRLVDKTHPLPDHYEPADLEELRGGAYQINRRSLMLRREAARALETMAAAAQVDGAILLASSSYRSYDYQEELYARYVREDGQEAADRFSARPGYSQHQTGLVVDFGSIDDSFAETRSGRWILTNGSRYGWSLSFPQGYEAVTGYVWESWHYRYVGPELAFFIDTYFDGIQQYALQFIHEWENSQ</sequence>
<protein>
    <submittedName>
        <fullName evidence="3">Carboxypeptidase</fullName>
    </submittedName>
</protein>
<dbReference type="InterPro" id="IPR058193">
    <property type="entry name" value="VanY/YodJ_core_dom"/>
</dbReference>
<keyword evidence="4" id="KW-1185">Reference proteome</keyword>
<dbReference type="PANTHER" id="PTHR34385">
    <property type="entry name" value="D-ALANYL-D-ALANINE CARBOXYPEPTIDASE"/>
    <property type="match status" value="1"/>
</dbReference>
<keyword evidence="1" id="KW-0732">Signal</keyword>
<keyword evidence="3" id="KW-0378">Hydrolase</keyword>
<name>F5YPD4_TREPZ</name>
<keyword evidence="3" id="KW-0645">Protease</keyword>
<evidence type="ECO:0000313" key="3">
    <source>
        <dbReference type="EMBL" id="AEF83871.1"/>
    </source>
</evidence>
<dbReference type="KEGG" id="tpi:TREPR_1572"/>
<gene>
    <name evidence="3" type="ordered locus">TREPR_1572</name>
</gene>
<dbReference type="GO" id="GO:0004180">
    <property type="term" value="F:carboxypeptidase activity"/>
    <property type="evidence" value="ECO:0007669"/>
    <property type="project" value="UniProtKB-KW"/>
</dbReference>
<dbReference type="eggNOG" id="COG1876">
    <property type="taxonomic scope" value="Bacteria"/>
</dbReference>
<proteinExistence type="predicted"/>
<dbReference type="GO" id="GO:0006508">
    <property type="term" value="P:proteolysis"/>
    <property type="evidence" value="ECO:0007669"/>
    <property type="project" value="InterPro"/>
</dbReference>
<feature type="chain" id="PRO_5003336215" evidence="1">
    <location>
        <begin position="20"/>
        <end position="281"/>
    </location>
</feature>
<feature type="signal peptide" evidence="1">
    <location>
        <begin position="1"/>
        <end position="19"/>
    </location>
</feature>
<evidence type="ECO:0000313" key="4">
    <source>
        <dbReference type="Proteomes" id="UP000009223"/>
    </source>
</evidence>
<organism evidence="3 4">
    <name type="scientific">Treponema primitia (strain ATCC BAA-887 / DSM 12427 / ZAS-2)</name>
    <dbReference type="NCBI Taxonomy" id="545694"/>
    <lineage>
        <taxon>Bacteria</taxon>
        <taxon>Pseudomonadati</taxon>
        <taxon>Spirochaetota</taxon>
        <taxon>Spirochaetia</taxon>
        <taxon>Spirochaetales</taxon>
        <taxon>Treponemataceae</taxon>
        <taxon>Treponema</taxon>
    </lineage>
</organism>
<dbReference type="Gene3D" id="3.30.1380.10">
    <property type="match status" value="1"/>
</dbReference>
<evidence type="ECO:0000256" key="1">
    <source>
        <dbReference type="SAM" id="SignalP"/>
    </source>
</evidence>
<dbReference type="EMBL" id="CP001843">
    <property type="protein sequence ID" value="AEF83871.1"/>
    <property type="molecule type" value="Genomic_DNA"/>
</dbReference>
<dbReference type="AlphaFoldDB" id="F5YPD4"/>
<dbReference type="PANTHER" id="PTHR34385:SF1">
    <property type="entry name" value="PEPTIDOGLYCAN L-ALANYL-D-GLUTAMATE ENDOPEPTIDASE CWLK"/>
    <property type="match status" value="1"/>
</dbReference>
<reference evidence="4" key="1">
    <citation type="submission" date="2009-12" db="EMBL/GenBank/DDBJ databases">
        <title>Complete sequence of Treponema primitia strain ZAS-2.</title>
        <authorList>
            <person name="Tetu S.G."/>
            <person name="Matson E."/>
            <person name="Ren Q."/>
            <person name="Seshadri R."/>
            <person name="Elbourne L."/>
            <person name="Hassan K.A."/>
            <person name="Durkin A."/>
            <person name="Radune D."/>
            <person name="Mohamoud Y."/>
            <person name="Shay R."/>
            <person name="Jin S."/>
            <person name="Zhang X."/>
            <person name="Lucey K."/>
            <person name="Ballor N.R."/>
            <person name="Ottesen E."/>
            <person name="Rosenthal R."/>
            <person name="Allen A."/>
            <person name="Leadbetter J.R."/>
            <person name="Paulsen I.T."/>
        </authorList>
    </citation>
    <scope>NUCLEOTIDE SEQUENCE [LARGE SCALE GENOMIC DNA]</scope>
    <source>
        <strain evidence="4">ATCC BAA-887 / DSM 12427 / ZAS-2</strain>
    </source>
</reference>
<evidence type="ECO:0000259" key="2">
    <source>
        <dbReference type="Pfam" id="PF02557"/>
    </source>
</evidence>
<keyword evidence="3" id="KW-0121">Carboxypeptidase</keyword>
<dbReference type="InterPro" id="IPR009045">
    <property type="entry name" value="Zn_M74/Hedgehog-like"/>
</dbReference>
<dbReference type="CDD" id="cd14852">
    <property type="entry name" value="LD-carboxypeptidase"/>
    <property type="match status" value="1"/>
</dbReference>
<dbReference type="HOGENOM" id="CLU_054193_4_0_12"/>
<feature type="domain" description="D-alanyl-D-alanine carboxypeptidase-like core" evidence="2">
    <location>
        <begin position="131"/>
        <end position="252"/>
    </location>
</feature>
<reference evidence="3 4" key="2">
    <citation type="journal article" date="2011" name="ISME J.">
        <title>RNA-seq reveals cooperative metabolic interactions between two termite-gut spirochete species in co-culture.</title>
        <authorList>
            <person name="Rosenthal A.Z."/>
            <person name="Matson E.G."/>
            <person name="Eldar A."/>
            <person name="Leadbetter J.R."/>
        </authorList>
    </citation>
    <scope>NUCLEOTIDE SEQUENCE [LARGE SCALE GENOMIC DNA]</scope>
    <source>
        <strain evidence="4">ATCC BAA-887 / DSM 12427 / ZAS-2</strain>
    </source>
</reference>
<dbReference type="Pfam" id="PF02557">
    <property type="entry name" value="VanY"/>
    <property type="match status" value="1"/>
</dbReference>
<accession>F5YPD4</accession>
<dbReference type="SUPFAM" id="SSF55166">
    <property type="entry name" value="Hedgehog/DD-peptidase"/>
    <property type="match status" value="1"/>
</dbReference>
<dbReference type="STRING" id="545694.TREPR_1572"/>
<dbReference type="RefSeq" id="WP_015708543.1">
    <property type="nucleotide sequence ID" value="NC_015578.1"/>
</dbReference>
<dbReference type="Proteomes" id="UP000009223">
    <property type="component" value="Chromosome"/>
</dbReference>
<dbReference type="InterPro" id="IPR052179">
    <property type="entry name" value="DD-CPase-like"/>
</dbReference>
<dbReference type="InterPro" id="IPR003709">
    <property type="entry name" value="VanY-like_core_dom"/>
</dbReference>